<dbReference type="EMBL" id="CAJOBJ010160938">
    <property type="protein sequence ID" value="CAF4845726.1"/>
    <property type="molecule type" value="Genomic_DNA"/>
</dbReference>
<comment type="caution">
    <text evidence="2">The sequence shown here is derived from an EMBL/GenBank/DDBJ whole genome shotgun (WGS) entry which is preliminary data.</text>
</comment>
<organism evidence="2 4">
    <name type="scientific">Rotaria magnacalcarata</name>
    <dbReference type="NCBI Taxonomy" id="392030"/>
    <lineage>
        <taxon>Eukaryota</taxon>
        <taxon>Metazoa</taxon>
        <taxon>Spiralia</taxon>
        <taxon>Gnathifera</taxon>
        <taxon>Rotifera</taxon>
        <taxon>Eurotatoria</taxon>
        <taxon>Bdelloidea</taxon>
        <taxon>Philodinida</taxon>
        <taxon>Philodinidae</taxon>
        <taxon>Rotaria</taxon>
    </lineage>
</organism>
<evidence type="ECO:0000313" key="1">
    <source>
        <dbReference type="EMBL" id="CAF4429570.1"/>
    </source>
</evidence>
<name>A0A8S3C4W6_9BILA</name>
<dbReference type="Proteomes" id="UP000681967">
    <property type="component" value="Unassembled WGS sequence"/>
</dbReference>
<evidence type="ECO:0000313" key="3">
    <source>
        <dbReference type="EMBL" id="CAF5059888.1"/>
    </source>
</evidence>
<proteinExistence type="predicted"/>
<dbReference type="EMBL" id="CAJOBH010061989">
    <property type="protein sequence ID" value="CAF4429570.1"/>
    <property type="molecule type" value="Genomic_DNA"/>
</dbReference>
<evidence type="ECO:0000313" key="2">
    <source>
        <dbReference type="EMBL" id="CAF4845726.1"/>
    </source>
</evidence>
<dbReference type="EMBL" id="CAJOBH010228050">
    <property type="protein sequence ID" value="CAF5059888.1"/>
    <property type="molecule type" value="Genomic_DNA"/>
</dbReference>
<reference evidence="2" key="1">
    <citation type="submission" date="2021-02" db="EMBL/GenBank/DDBJ databases">
        <authorList>
            <person name="Nowell W R."/>
        </authorList>
    </citation>
    <scope>NUCLEOTIDE SEQUENCE</scope>
</reference>
<protein>
    <submittedName>
        <fullName evidence="2">Uncharacterized protein</fullName>
    </submittedName>
</protein>
<sequence length="45" mass="4572">VGIVVVGGSSTTPALNKPTAVALDSNLNLYVAINSGTDIAEFIRL</sequence>
<accession>A0A8S3C4W6</accession>
<evidence type="ECO:0000313" key="4">
    <source>
        <dbReference type="Proteomes" id="UP000681720"/>
    </source>
</evidence>
<feature type="non-terminal residue" evidence="2">
    <location>
        <position position="1"/>
    </location>
</feature>
<gene>
    <name evidence="1" type="ORF">BYL167_LOCUS32835</name>
    <name evidence="3" type="ORF">BYL167_LOCUS59129</name>
    <name evidence="2" type="ORF">GIL414_LOCUS49148</name>
</gene>
<dbReference type="AlphaFoldDB" id="A0A8S3C4W6"/>
<dbReference type="Proteomes" id="UP000681720">
    <property type="component" value="Unassembled WGS sequence"/>
</dbReference>